<name>A0A7J6RSI0_PEROL</name>
<keyword evidence="4" id="KW-1185">Reference proteome</keyword>
<feature type="region of interest" description="Disordered" evidence="1">
    <location>
        <begin position="91"/>
        <end position="119"/>
    </location>
</feature>
<keyword evidence="2" id="KW-0732">Signal</keyword>
<evidence type="ECO:0000313" key="4">
    <source>
        <dbReference type="Proteomes" id="UP000553632"/>
    </source>
</evidence>
<feature type="chain" id="PRO_5029893948" evidence="2">
    <location>
        <begin position="16"/>
        <end position="213"/>
    </location>
</feature>
<organism evidence="3 4">
    <name type="scientific">Perkinsus olseni</name>
    <name type="common">Perkinsus atlanticus</name>
    <dbReference type="NCBI Taxonomy" id="32597"/>
    <lineage>
        <taxon>Eukaryota</taxon>
        <taxon>Sar</taxon>
        <taxon>Alveolata</taxon>
        <taxon>Perkinsozoa</taxon>
        <taxon>Perkinsea</taxon>
        <taxon>Perkinsida</taxon>
        <taxon>Perkinsidae</taxon>
        <taxon>Perkinsus</taxon>
    </lineage>
</organism>
<feature type="signal peptide" evidence="2">
    <location>
        <begin position="1"/>
        <end position="15"/>
    </location>
</feature>
<reference evidence="3 4" key="1">
    <citation type="submission" date="2020-04" db="EMBL/GenBank/DDBJ databases">
        <title>Perkinsus olseni comparative genomics.</title>
        <authorList>
            <person name="Bogema D.R."/>
        </authorList>
    </citation>
    <scope>NUCLEOTIDE SEQUENCE [LARGE SCALE GENOMIC DNA]</scope>
    <source>
        <strain evidence="3 4">ATCC PRA-207</strain>
    </source>
</reference>
<dbReference type="EMBL" id="JABANO010023406">
    <property type="protein sequence ID" value="KAF4723607.1"/>
    <property type="molecule type" value="Genomic_DNA"/>
</dbReference>
<accession>A0A7J6RSI0</accession>
<dbReference type="Proteomes" id="UP000553632">
    <property type="component" value="Unassembled WGS sequence"/>
</dbReference>
<evidence type="ECO:0000256" key="2">
    <source>
        <dbReference type="SAM" id="SignalP"/>
    </source>
</evidence>
<sequence>MRLPLLAVIISCALATANRRGRDRRSGIMSPDSFQEYSVADEPHRCRITVKVVLRGLKRTYELWVYKKGNTGLKVKSARCGMEKLSLGSDGRGATSKITKGGRGCDDGPARQPVRSQTAKSGDLLERLSTVPVGLDGQGCNSRLSRVHRALALKSRKYRGAVGFVGAVLPSSFDTGQESFFGTSDEEEPRTAYALVKSVCDYLLWEPLLDEDL</sequence>
<protein>
    <submittedName>
        <fullName evidence="3">Uncharacterized protein</fullName>
    </submittedName>
</protein>
<evidence type="ECO:0000313" key="3">
    <source>
        <dbReference type="EMBL" id="KAF4723607.1"/>
    </source>
</evidence>
<evidence type="ECO:0000256" key="1">
    <source>
        <dbReference type="SAM" id="MobiDB-lite"/>
    </source>
</evidence>
<proteinExistence type="predicted"/>
<gene>
    <name evidence="3" type="ORF">FOZ63_027548</name>
</gene>
<comment type="caution">
    <text evidence="3">The sequence shown here is derived from an EMBL/GenBank/DDBJ whole genome shotgun (WGS) entry which is preliminary data.</text>
</comment>
<dbReference type="AlphaFoldDB" id="A0A7J6RSI0"/>